<evidence type="ECO:0000256" key="7">
    <source>
        <dbReference type="ARBA" id="ARBA00023136"/>
    </source>
</evidence>
<feature type="transmembrane region" description="Helical" evidence="13">
    <location>
        <begin position="160"/>
        <end position="180"/>
    </location>
</feature>
<feature type="transmembrane region" description="Helical" evidence="13">
    <location>
        <begin position="80"/>
        <end position="102"/>
    </location>
</feature>
<organism evidence="15 16">
    <name type="scientific">[Bacillus] enclensis</name>
    <dbReference type="NCBI Taxonomy" id="1402860"/>
    <lineage>
        <taxon>Bacteria</taxon>
        <taxon>Bacillati</taxon>
        <taxon>Bacillota</taxon>
        <taxon>Bacilli</taxon>
        <taxon>Bacillales</taxon>
        <taxon>Bacillaceae</taxon>
        <taxon>Rossellomorea</taxon>
    </lineage>
</organism>
<feature type="binding site" evidence="11">
    <location>
        <position position="263"/>
    </location>
    <ligand>
        <name>Mn(2+)</name>
        <dbReference type="ChEBI" id="CHEBI:29035"/>
    </ligand>
</feature>
<protein>
    <submittedName>
        <fullName evidence="15">Lipoteichoic acid synthase</fullName>
    </submittedName>
</protein>
<evidence type="ECO:0000256" key="12">
    <source>
        <dbReference type="SAM" id="MobiDB-lite"/>
    </source>
</evidence>
<dbReference type="InterPro" id="IPR012160">
    <property type="entry name" value="LtaS-like"/>
</dbReference>
<evidence type="ECO:0000256" key="13">
    <source>
        <dbReference type="SAM" id="Phobius"/>
    </source>
</evidence>
<evidence type="ECO:0000256" key="10">
    <source>
        <dbReference type="PIRSR" id="PIRSR005091-2"/>
    </source>
</evidence>
<evidence type="ECO:0000256" key="2">
    <source>
        <dbReference type="ARBA" id="ARBA00004936"/>
    </source>
</evidence>
<keyword evidence="4 8" id="KW-1003">Cell membrane</keyword>
<sequence length="668" mass="76674">MNFFKNRFNDMRSEMRAGKLTFFFTVVILFWLKTYAVYLAEFNLGIQNAMQQFLLFFNPLSSALFFFGIALFWKGRGRYIAFIVINLLMSFILYANVVYYRFFNDFITVPVLLQAKTNNGLGGSALELINPLDILYFLDLFIIIGLVIAKKVKPQEKLRFRAVFAVMTSAVLVFLLNLGLANIDRPELLTRSFDRNYLVKYLGTTNFTIYDVVQNSKTHAKRAMADSNEVSEVENFVKANKVAPNPEAFGKAEGKNVIYISMESLQSFMIGRELNGEEVTPFLNSLVEDQNAMYFDNFFHQTGQGKTSDAEFILENSLYPLPQGAVFMTHANNTYQSAPALLKDKGYTSATFHGNYKTFWNRSEMYRSMGYDKFFDATYYDMNNPEEQLPYGLKDGPFFKESMPMLESLKQPFYAKFISLSNHFPFDRHEEDANFGTADTHDGVVNRYFQTAHYMDKQLENFVNDLKEKGLYDNTMIVLYGDHYGISDNHNKAMSEILGKEVGPYESAQLQRVPLFILNSGAKGGVNHTYGGQIDIRPTVMHLLGVDTKDYLSFGQDLLSKERKQIVPFRNGDVISDKYSNIKGVCYDNETGKPVEEGNEEAKKACEAMSKDAQKRLELSDKVIYEDLLRFYEPEGYTPIDRKDYQYVNPNPKSSENPEAQQHEENHE</sequence>
<feature type="transmembrane region" description="Helical" evidence="13">
    <location>
        <begin position="128"/>
        <end position="148"/>
    </location>
</feature>
<proteinExistence type="inferred from homology"/>
<evidence type="ECO:0000256" key="9">
    <source>
        <dbReference type="PIRSR" id="PIRSR005091-1"/>
    </source>
</evidence>
<feature type="region of interest" description="Disordered" evidence="12">
    <location>
        <begin position="640"/>
        <end position="668"/>
    </location>
</feature>
<dbReference type="GO" id="GO:0005886">
    <property type="term" value="C:plasma membrane"/>
    <property type="evidence" value="ECO:0007669"/>
    <property type="project" value="UniProtKB-SubCell"/>
</dbReference>
<accession>A0A1C4DIT2</accession>
<dbReference type="Gene3D" id="3.40.720.10">
    <property type="entry name" value="Alkaline Phosphatase, subunit A"/>
    <property type="match status" value="1"/>
</dbReference>
<evidence type="ECO:0000259" key="14">
    <source>
        <dbReference type="Pfam" id="PF00884"/>
    </source>
</evidence>
<feature type="transmembrane region" description="Helical" evidence="13">
    <location>
        <begin position="20"/>
        <end position="40"/>
    </location>
</feature>
<feature type="binding site" evidence="11">
    <location>
        <position position="307"/>
    </location>
    <ligand>
        <name>Mn(2+)</name>
        <dbReference type="ChEBI" id="CHEBI:29035"/>
    </ligand>
</feature>
<evidence type="ECO:0000256" key="4">
    <source>
        <dbReference type="ARBA" id="ARBA00022475"/>
    </source>
</evidence>
<keyword evidence="7 8" id="KW-0472">Membrane</keyword>
<feature type="transmembrane region" description="Helical" evidence="13">
    <location>
        <begin position="52"/>
        <end position="73"/>
    </location>
</feature>
<comment type="similarity">
    <text evidence="3 8">Belongs to the LTA synthase family.</text>
</comment>
<name>A0A1C4DIT2_9BACI</name>
<evidence type="ECO:0000256" key="6">
    <source>
        <dbReference type="ARBA" id="ARBA00022989"/>
    </source>
</evidence>
<evidence type="ECO:0000256" key="8">
    <source>
        <dbReference type="PIRNR" id="PIRNR005091"/>
    </source>
</evidence>
<dbReference type="InterPro" id="IPR050448">
    <property type="entry name" value="OpgB/LTA_synthase_biosynth"/>
</dbReference>
<dbReference type="PIRSF" id="PIRSF005091">
    <property type="entry name" value="Mmb_sulf_HI1246"/>
    <property type="match status" value="1"/>
</dbReference>
<feature type="compositionally biased region" description="Polar residues" evidence="12">
    <location>
        <begin position="648"/>
        <end position="660"/>
    </location>
</feature>
<keyword evidence="5 13" id="KW-0812">Transmembrane</keyword>
<gene>
    <name evidence="15" type="ORF">GA0061094_3895</name>
</gene>
<comment type="pathway">
    <text evidence="2">Cell wall biogenesis; lipoteichoic acid biosynthesis.</text>
</comment>
<feature type="binding site" evidence="11">
    <location>
        <position position="483"/>
    </location>
    <ligand>
        <name>Mn(2+)</name>
        <dbReference type="ChEBI" id="CHEBI:29035"/>
    </ligand>
</feature>
<dbReference type="EMBL" id="FMAU01000006">
    <property type="protein sequence ID" value="SCC31150.1"/>
    <property type="molecule type" value="Genomic_DNA"/>
</dbReference>
<dbReference type="CDD" id="cd16015">
    <property type="entry name" value="LTA_synthase"/>
    <property type="match status" value="1"/>
</dbReference>
<evidence type="ECO:0000256" key="3">
    <source>
        <dbReference type="ARBA" id="ARBA00009983"/>
    </source>
</evidence>
<keyword evidence="16" id="KW-1185">Reference proteome</keyword>
<dbReference type="Pfam" id="PF00884">
    <property type="entry name" value="Sulfatase"/>
    <property type="match status" value="1"/>
</dbReference>
<evidence type="ECO:0000256" key="1">
    <source>
        <dbReference type="ARBA" id="ARBA00004651"/>
    </source>
</evidence>
<dbReference type="GO" id="GO:0046872">
    <property type="term" value="F:metal ion binding"/>
    <property type="evidence" value="ECO:0007669"/>
    <property type="project" value="UniProtKB-KW"/>
</dbReference>
<evidence type="ECO:0000256" key="5">
    <source>
        <dbReference type="ARBA" id="ARBA00022692"/>
    </source>
</evidence>
<feature type="active site" evidence="9">
    <location>
        <position position="307"/>
    </location>
</feature>
<evidence type="ECO:0000313" key="15">
    <source>
        <dbReference type="EMBL" id="SCC31150.1"/>
    </source>
</evidence>
<keyword evidence="6 13" id="KW-1133">Transmembrane helix</keyword>
<dbReference type="PANTHER" id="PTHR47371">
    <property type="entry name" value="LIPOTEICHOIC ACID SYNTHASE"/>
    <property type="match status" value="1"/>
</dbReference>
<feature type="binding site" evidence="11">
    <location>
        <position position="482"/>
    </location>
    <ligand>
        <name>Mn(2+)</name>
        <dbReference type="ChEBI" id="CHEBI:29035"/>
    </ligand>
</feature>
<keyword evidence="10" id="KW-0464">Manganese</keyword>
<dbReference type="Proteomes" id="UP000181997">
    <property type="component" value="Unassembled WGS sequence"/>
</dbReference>
<evidence type="ECO:0000313" key="16">
    <source>
        <dbReference type="Proteomes" id="UP000181997"/>
    </source>
</evidence>
<dbReference type="InterPro" id="IPR000917">
    <property type="entry name" value="Sulfatase_N"/>
</dbReference>
<feature type="binding site" evidence="10">
    <location>
        <position position="423"/>
    </location>
    <ligand>
        <name>substrate</name>
    </ligand>
</feature>
<dbReference type="InterPro" id="IPR017850">
    <property type="entry name" value="Alkaline_phosphatase_core_sf"/>
</dbReference>
<reference evidence="16" key="1">
    <citation type="submission" date="2016-08" db="EMBL/GenBank/DDBJ databases">
        <authorList>
            <person name="Varghese N."/>
            <person name="Submissions Spin"/>
        </authorList>
    </citation>
    <scope>NUCLEOTIDE SEQUENCE [LARGE SCALE GENOMIC DNA]</scope>
    <source>
        <strain evidence="16">SGD-1123</strain>
    </source>
</reference>
<dbReference type="Gene3D" id="3.30.1120.170">
    <property type="match status" value="1"/>
</dbReference>
<evidence type="ECO:0000256" key="11">
    <source>
        <dbReference type="PIRSR" id="PIRSR005091-3"/>
    </source>
</evidence>
<feature type="domain" description="Sulfatase N-terminal" evidence="14">
    <location>
        <begin position="255"/>
        <end position="546"/>
    </location>
</feature>
<comment type="subcellular location">
    <subcellularLocation>
        <location evidence="1">Cell membrane</location>
        <topology evidence="1">Multi-pass membrane protein</topology>
    </subcellularLocation>
</comment>
<dbReference type="AlphaFoldDB" id="A0A1C4DIT2"/>
<dbReference type="SUPFAM" id="SSF53649">
    <property type="entry name" value="Alkaline phosphatase-like"/>
    <property type="match status" value="1"/>
</dbReference>
<dbReference type="PANTHER" id="PTHR47371:SF3">
    <property type="entry name" value="PHOSPHOGLYCEROL TRANSFERASE I"/>
    <property type="match status" value="1"/>
</dbReference>
<keyword evidence="10" id="KW-0479">Metal-binding</keyword>